<comment type="similarity">
    <text evidence="1">Belongs to the initiator RepB protein family.</text>
</comment>
<sequence length="436" mass="48482">MTALAKPASHSKQSHQDRNECDKAPANMIVRKHVGAIQIFNSLTLLQRKVFAALLLNGYDELPNFSIISHQIPIGVLSYLAGFNSKNTPYLKESLTGLVTSPVQWNILRSDGRAAWAVSATLASARIEDGVVYYSFSPELRKRLYDPEVSGVLSASVTRLMKSSPALALYENCMVYAEEGVTPAFALPDLKGLLGVAGNSTYDDFGKFKDKVLNPACREVNRVAPIQLEPILNRSARKVVSVAFAIKILGDGGLDKMREQADPFHGRDTDLVTRLQEEMTLGYGSVVKLFEQHSDERLRAVRDYVVARFQEGKVQKHKLAPYFLRVAENATPESLSQKQTTLTLEARKPASEKPKDEATLAAESAEAERKLQLQARLHTAEARLDALDSEQRAKLEESFRQQLAADNKLIYDSLRKQEFSGPLYRKLLIQHVAAND</sequence>
<dbReference type="GO" id="GO:0003887">
    <property type="term" value="F:DNA-directed DNA polymerase activity"/>
    <property type="evidence" value="ECO:0007669"/>
    <property type="project" value="InterPro"/>
</dbReference>
<dbReference type="Gene3D" id="1.10.10.10">
    <property type="entry name" value="Winged helix-like DNA-binding domain superfamily/Winged helix DNA-binding domain"/>
    <property type="match status" value="1"/>
</dbReference>
<dbReference type="HOGENOM" id="CLU_051173_0_0_6"/>
<accession>A0A098PUN7</accession>
<feature type="region of interest" description="Disordered" evidence="2">
    <location>
        <begin position="334"/>
        <end position="365"/>
    </location>
</feature>
<dbReference type="GO" id="GO:0006270">
    <property type="term" value="P:DNA replication initiation"/>
    <property type="evidence" value="ECO:0007669"/>
    <property type="project" value="InterPro"/>
</dbReference>
<feature type="compositionally biased region" description="Polar residues" evidence="2">
    <location>
        <begin position="334"/>
        <end position="343"/>
    </location>
</feature>
<dbReference type="Proteomes" id="UP000028012">
    <property type="component" value="Unassembled WGS sequence"/>
</dbReference>
<dbReference type="SUPFAM" id="SSF46785">
    <property type="entry name" value="Winged helix' DNA-binding domain"/>
    <property type="match status" value="1"/>
</dbReference>
<protein>
    <submittedName>
        <fullName evidence="4">Replication protein</fullName>
    </submittedName>
</protein>
<dbReference type="InterPro" id="IPR036390">
    <property type="entry name" value="WH_DNA-bd_sf"/>
</dbReference>
<dbReference type="InterPro" id="IPR000525">
    <property type="entry name" value="Initiator_Rep_WH1"/>
</dbReference>
<dbReference type="AlphaFoldDB" id="A0A098PUN7"/>
<comment type="caution">
    <text evidence="4">The sequence shown here is derived from an EMBL/GenBank/DDBJ whole genome shotgun (WGS) entry which is preliminary data.</text>
</comment>
<organism evidence="4 5">
    <name type="scientific">Xanthomonas axonopodis pv. vasculorum</name>
    <dbReference type="NCBI Taxonomy" id="325777"/>
    <lineage>
        <taxon>Bacteria</taxon>
        <taxon>Pseudomonadati</taxon>
        <taxon>Pseudomonadota</taxon>
        <taxon>Gammaproteobacteria</taxon>
        <taxon>Lysobacterales</taxon>
        <taxon>Lysobacteraceae</taxon>
        <taxon>Xanthomonas</taxon>
    </lineage>
</organism>
<evidence type="ECO:0000259" key="3">
    <source>
        <dbReference type="Pfam" id="PF01051"/>
    </source>
</evidence>
<reference evidence="4 5" key="1">
    <citation type="submission" date="2014-09" db="EMBL/GenBank/DDBJ databases">
        <title>A draft genome sequence for Xanthomonas axonopodis pv. vasculorum NCPPB 900.</title>
        <authorList>
            <person name="Harrison J."/>
            <person name="Studholme D.J."/>
        </authorList>
    </citation>
    <scope>NUCLEOTIDE SEQUENCE [LARGE SCALE GENOMIC DNA]</scope>
    <source>
        <strain evidence="4 5">NCPPB 900</strain>
    </source>
</reference>
<dbReference type="eggNOG" id="COG5527">
    <property type="taxonomic scope" value="Bacteria"/>
</dbReference>
<dbReference type="Pfam" id="PF01051">
    <property type="entry name" value="Rep3_N"/>
    <property type="match status" value="1"/>
</dbReference>
<proteinExistence type="inferred from homology"/>
<gene>
    <name evidence="4" type="ORF">GW15_0221195</name>
</gene>
<feature type="region of interest" description="Disordered" evidence="2">
    <location>
        <begin position="1"/>
        <end position="21"/>
    </location>
</feature>
<dbReference type="EMBL" id="JPHD02000143">
    <property type="protein sequence ID" value="KGE50298.1"/>
    <property type="molecule type" value="Genomic_DNA"/>
</dbReference>
<dbReference type="InterPro" id="IPR036388">
    <property type="entry name" value="WH-like_DNA-bd_sf"/>
</dbReference>
<dbReference type="Pfam" id="PF21205">
    <property type="entry name" value="Rep3_C"/>
    <property type="match status" value="1"/>
</dbReference>
<evidence type="ECO:0000313" key="5">
    <source>
        <dbReference type="Proteomes" id="UP000028012"/>
    </source>
</evidence>
<evidence type="ECO:0000256" key="2">
    <source>
        <dbReference type="SAM" id="MobiDB-lite"/>
    </source>
</evidence>
<dbReference type="RefSeq" id="WP_042825115.1">
    <property type="nucleotide sequence ID" value="NZ_KN173626.1"/>
</dbReference>
<feature type="compositionally biased region" description="Basic and acidic residues" evidence="2">
    <location>
        <begin position="345"/>
        <end position="358"/>
    </location>
</feature>
<name>A0A098PUN7_9XANT</name>
<feature type="domain" description="Initiator Rep protein WH1" evidence="3">
    <location>
        <begin position="29"/>
        <end position="174"/>
    </location>
</feature>
<evidence type="ECO:0000313" key="4">
    <source>
        <dbReference type="EMBL" id="KGE50298.1"/>
    </source>
</evidence>
<dbReference type="STRING" id="325777.GW15_0221195"/>
<evidence type="ECO:0000256" key="1">
    <source>
        <dbReference type="ARBA" id="ARBA00038283"/>
    </source>
</evidence>